<evidence type="ECO:0000256" key="2">
    <source>
        <dbReference type="ARBA" id="ARBA00022679"/>
    </source>
</evidence>
<dbReference type="GO" id="GO:0035556">
    <property type="term" value="P:intracellular signal transduction"/>
    <property type="evidence" value="ECO:0007669"/>
    <property type="project" value="TreeGrafter"/>
</dbReference>
<dbReference type="PROSITE" id="PS50011">
    <property type="entry name" value="PROTEIN_KINASE_DOM"/>
    <property type="match status" value="1"/>
</dbReference>
<gene>
    <name evidence="10" type="ORF">H5410_058506</name>
</gene>
<accession>A0A9J5WTB3</accession>
<evidence type="ECO:0000256" key="4">
    <source>
        <dbReference type="ARBA" id="ARBA00022777"/>
    </source>
</evidence>
<dbReference type="AlphaFoldDB" id="A0A9J5WTB3"/>
<dbReference type="Proteomes" id="UP000824120">
    <property type="component" value="Chromosome 11"/>
</dbReference>
<dbReference type="PROSITE" id="PS00108">
    <property type="entry name" value="PROTEIN_KINASE_ST"/>
    <property type="match status" value="1"/>
</dbReference>
<evidence type="ECO:0000259" key="9">
    <source>
        <dbReference type="PROSITE" id="PS50011"/>
    </source>
</evidence>
<dbReference type="PANTHER" id="PTHR22974:SF23">
    <property type="entry name" value="TOUSLED-LIKE KINASE, ISOFORM G"/>
    <property type="match status" value="1"/>
</dbReference>
<dbReference type="InterPro" id="IPR011009">
    <property type="entry name" value="Kinase-like_dom_sf"/>
</dbReference>
<reference evidence="10 11" key="1">
    <citation type="submission" date="2020-09" db="EMBL/GenBank/DDBJ databases">
        <title>De no assembly of potato wild relative species, Solanum commersonii.</title>
        <authorList>
            <person name="Cho K."/>
        </authorList>
    </citation>
    <scope>NUCLEOTIDE SEQUENCE [LARGE SCALE GENOMIC DNA]</scope>
    <source>
        <strain evidence="10">LZ3.2</strain>
        <tissue evidence="10">Leaf</tissue>
    </source>
</reference>
<dbReference type="SMART" id="SM00220">
    <property type="entry name" value="S_TKc"/>
    <property type="match status" value="1"/>
</dbReference>
<dbReference type="FunFam" id="1.10.510.10:FF:000256">
    <property type="entry name" value="Serine/threonine-protein kinase TOUSLED"/>
    <property type="match status" value="1"/>
</dbReference>
<keyword evidence="5 6" id="KW-0067">ATP-binding</keyword>
<keyword evidence="7" id="KW-0175">Coiled coil</keyword>
<evidence type="ECO:0000313" key="11">
    <source>
        <dbReference type="Proteomes" id="UP000824120"/>
    </source>
</evidence>
<name>A0A9J5WTB3_SOLCO</name>
<protein>
    <recommendedName>
        <fullName evidence="9">Protein kinase domain-containing protein</fullName>
    </recommendedName>
</protein>
<evidence type="ECO:0000256" key="5">
    <source>
        <dbReference type="ARBA" id="ARBA00022840"/>
    </source>
</evidence>
<dbReference type="InterPro" id="IPR000719">
    <property type="entry name" value="Prot_kinase_dom"/>
</dbReference>
<dbReference type="OrthoDB" id="346907at2759"/>
<dbReference type="PROSITE" id="PS00107">
    <property type="entry name" value="PROTEIN_KINASE_ATP"/>
    <property type="match status" value="1"/>
</dbReference>
<keyword evidence="3 6" id="KW-0547">Nucleotide-binding</keyword>
<evidence type="ECO:0000256" key="3">
    <source>
        <dbReference type="ARBA" id="ARBA00022741"/>
    </source>
</evidence>
<evidence type="ECO:0000256" key="1">
    <source>
        <dbReference type="ARBA" id="ARBA00022527"/>
    </source>
</evidence>
<evidence type="ECO:0000256" key="8">
    <source>
        <dbReference type="SAM" id="MobiDB-lite"/>
    </source>
</evidence>
<keyword evidence="2" id="KW-0808">Transferase</keyword>
<dbReference type="GO" id="GO:0005634">
    <property type="term" value="C:nucleus"/>
    <property type="evidence" value="ECO:0007669"/>
    <property type="project" value="TreeGrafter"/>
</dbReference>
<keyword evidence="11" id="KW-1185">Reference proteome</keyword>
<keyword evidence="4" id="KW-0418">Kinase</keyword>
<feature type="binding site" evidence="6">
    <location>
        <position position="419"/>
    </location>
    <ligand>
        <name>ATP</name>
        <dbReference type="ChEBI" id="CHEBI:30616"/>
    </ligand>
</feature>
<dbReference type="Gene3D" id="1.10.510.10">
    <property type="entry name" value="Transferase(Phosphotransferase) domain 1"/>
    <property type="match status" value="1"/>
</dbReference>
<dbReference type="PANTHER" id="PTHR22974">
    <property type="entry name" value="MIXED LINEAGE PROTEIN KINASE"/>
    <property type="match status" value="1"/>
</dbReference>
<dbReference type="SUPFAM" id="SSF56112">
    <property type="entry name" value="Protein kinase-like (PK-like)"/>
    <property type="match status" value="1"/>
</dbReference>
<feature type="compositionally biased region" description="Polar residues" evidence="8">
    <location>
        <begin position="10"/>
        <end position="22"/>
    </location>
</feature>
<dbReference type="CDD" id="cd13990">
    <property type="entry name" value="STKc_TLK"/>
    <property type="match status" value="1"/>
</dbReference>
<dbReference type="GO" id="GO:0004674">
    <property type="term" value="F:protein serine/threonine kinase activity"/>
    <property type="evidence" value="ECO:0007669"/>
    <property type="project" value="UniProtKB-KW"/>
</dbReference>
<feature type="region of interest" description="Disordered" evidence="8">
    <location>
        <begin position="106"/>
        <end position="180"/>
    </location>
</feature>
<feature type="coiled-coil region" evidence="7">
    <location>
        <begin position="341"/>
        <end position="375"/>
    </location>
</feature>
<sequence length="666" mass="75978">MADDMVIHFASNSSNQSDQSLPTKIAKLEARMVGKASSVTSQANSWSSPAMFENVAEPAAVSSDSDDDDNGVEYLIQANTQKRRKLEEDDSSTSFDCVETAADTGKKMVENTETSKVGSDVNRRKQSRSRGQTNSGRGRGSRVGDQTRLQAGSVSNGQFENSYKKDSLPKEQLGHNGQTTSEEEILQAKIVALEEELKKSRQEATDYQYRCQQLEKELKDLKDYEQQTKPKRTKIMSELLISVSKAERQEARMKVRQESLRLGNVGVIRAGTVISEAWEDGQALKDLNAQLRNLLETKEAIERQRKLLKKRQPDKSDGGDVEGGLQEEDSFIQDEIYKSRLASIKREEDMIMRERDRYELEKGRLIREMKRIRDEDGSRFNNFQILNHRYALLNLLGKGGFSEVYKAFDLVDHRYVACKLHGLNAQWSEEKKQSYIRHAIREYNIHKTLVHHHIVRLWDIFEIDHNTFCTILEYCSGKDLDAVLKATPVLPEREARIIIVQVFQGLIYLNKKSQRIIHYDLKPGNVLFDELGVAKVTDFGLSKIVEDDVGSQGMELTSQGAGTYLPPECFELSKTPLISSRVDVWSAGILLYQMLFGKRPFGHDQTQEKILREDTIIKARKVEFPTRPAVSNEAKEFIRRCLTYNQAERPDVLTIAQDPYLTYTKK</sequence>
<evidence type="ECO:0000256" key="7">
    <source>
        <dbReference type="SAM" id="Coils"/>
    </source>
</evidence>
<keyword evidence="1" id="KW-0723">Serine/threonine-protein kinase</keyword>
<dbReference type="InterPro" id="IPR008271">
    <property type="entry name" value="Ser/Thr_kinase_AS"/>
</dbReference>
<comment type="caution">
    <text evidence="10">The sequence shown here is derived from an EMBL/GenBank/DDBJ whole genome shotgun (WGS) entry which is preliminary data.</text>
</comment>
<dbReference type="EMBL" id="JACXVP010000011">
    <property type="protein sequence ID" value="KAG5578372.1"/>
    <property type="molecule type" value="Genomic_DNA"/>
</dbReference>
<evidence type="ECO:0000256" key="6">
    <source>
        <dbReference type="PROSITE-ProRule" id="PRU10141"/>
    </source>
</evidence>
<feature type="coiled-coil region" evidence="7">
    <location>
        <begin position="284"/>
        <end position="311"/>
    </location>
</feature>
<evidence type="ECO:0000313" key="10">
    <source>
        <dbReference type="EMBL" id="KAG5578372.1"/>
    </source>
</evidence>
<feature type="compositionally biased region" description="Polar residues" evidence="8">
    <location>
        <begin position="147"/>
        <end position="161"/>
    </location>
</feature>
<feature type="domain" description="Protein kinase" evidence="9">
    <location>
        <begin position="390"/>
        <end position="661"/>
    </location>
</feature>
<dbReference type="InterPro" id="IPR017441">
    <property type="entry name" value="Protein_kinase_ATP_BS"/>
</dbReference>
<dbReference type="GO" id="GO:0007059">
    <property type="term" value="P:chromosome segregation"/>
    <property type="evidence" value="ECO:0007669"/>
    <property type="project" value="TreeGrafter"/>
</dbReference>
<proteinExistence type="predicted"/>
<feature type="coiled-coil region" evidence="7">
    <location>
        <begin position="183"/>
        <end position="224"/>
    </location>
</feature>
<organism evidence="10 11">
    <name type="scientific">Solanum commersonii</name>
    <name type="common">Commerson's wild potato</name>
    <name type="synonym">Commerson's nightshade</name>
    <dbReference type="NCBI Taxonomy" id="4109"/>
    <lineage>
        <taxon>Eukaryota</taxon>
        <taxon>Viridiplantae</taxon>
        <taxon>Streptophyta</taxon>
        <taxon>Embryophyta</taxon>
        <taxon>Tracheophyta</taxon>
        <taxon>Spermatophyta</taxon>
        <taxon>Magnoliopsida</taxon>
        <taxon>eudicotyledons</taxon>
        <taxon>Gunneridae</taxon>
        <taxon>Pentapetalae</taxon>
        <taxon>asterids</taxon>
        <taxon>lamiids</taxon>
        <taxon>Solanales</taxon>
        <taxon>Solanaceae</taxon>
        <taxon>Solanoideae</taxon>
        <taxon>Solaneae</taxon>
        <taxon>Solanum</taxon>
    </lineage>
</organism>
<dbReference type="GO" id="GO:0005524">
    <property type="term" value="F:ATP binding"/>
    <property type="evidence" value="ECO:0007669"/>
    <property type="project" value="UniProtKB-UniRule"/>
</dbReference>
<dbReference type="Pfam" id="PF00069">
    <property type="entry name" value="Pkinase"/>
    <property type="match status" value="1"/>
</dbReference>
<feature type="region of interest" description="Disordered" evidence="8">
    <location>
        <begin position="1"/>
        <end position="22"/>
    </location>
</feature>
<feature type="compositionally biased region" description="Basic and acidic residues" evidence="8">
    <location>
        <begin position="162"/>
        <end position="173"/>
    </location>
</feature>